<keyword evidence="4" id="KW-0862">Zinc</keyword>
<comment type="similarity">
    <text evidence="1">Belongs to the peptidase C19 family.</text>
</comment>
<dbReference type="GO" id="GO:0005829">
    <property type="term" value="C:cytosol"/>
    <property type="evidence" value="ECO:0007669"/>
    <property type="project" value="TreeGrafter"/>
</dbReference>
<feature type="domain" description="UBP-type" evidence="8">
    <location>
        <begin position="787"/>
        <end position="906"/>
    </location>
</feature>
<evidence type="ECO:0000256" key="6">
    <source>
        <dbReference type="SAM" id="MobiDB-lite"/>
    </source>
</evidence>
<evidence type="ECO:0008006" key="11">
    <source>
        <dbReference type="Google" id="ProtNLM"/>
    </source>
</evidence>
<dbReference type="GO" id="GO:0008270">
    <property type="term" value="F:zinc ion binding"/>
    <property type="evidence" value="ECO:0007669"/>
    <property type="project" value="UniProtKB-KW"/>
</dbReference>
<evidence type="ECO:0000313" key="10">
    <source>
        <dbReference type="Proteomes" id="UP000636709"/>
    </source>
</evidence>
<dbReference type="InterPro" id="IPR018200">
    <property type="entry name" value="USP_CS"/>
</dbReference>
<evidence type="ECO:0000256" key="2">
    <source>
        <dbReference type="ARBA" id="ARBA00022723"/>
    </source>
</evidence>
<dbReference type="GO" id="GO:0016579">
    <property type="term" value="P:protein deubiquitination"/>
    <property type="evidence" value="ECO:0007669"/>
    <property type="project" value="InterPro"/>
</dbReference>
<keyword evidence="2" id="KW-0479">Metal-binding</keyword>
<dbReference type="PROSITE" id="PS50271">
    <property type="entry name" value="ZF_UBP"/>
    <property type="match status" value="1"/>
</dbReference>
<sequence>MGKKAPPKGELEENPRKSKSPRLDLLASVASDLIELDAAETSGNNRCDHVLTDGDRRRLGVSLLSKKKAGTCAGCRREDAEGPRKHRPEESSILMCVECNRHLCCGVGAIEYPFGHSRAHAMKKHHWVDVLYDDAERGYCFNCNAEVEMPVEFEVDGHVIGIDVIREVVRWLPDTQDRLRARMIVLRTHPQFLGVMEHTWPMLEGTRNKNMCNHIPTDSALKEILSSLMLSDKARKCDNRGCKSNNSHEFDQCILALDKLRERLLAPDDRGLYALALAELFEETSAAGGLLNPQKIWTCVCLHNDEFVLGRMSDSQELLSSLRDGLNMEEMKIKKLERQIDAPTFINSIFGFKLSQILSCKCGSNSVSHTEFFFELSLPLPLPLPLPSPQTSQSLKSRQKNIAVQLFPANEQSNFKKMQTVAESDDSHLGSESKEVIVEATPKPLEVDSIEAQRICQNKYVVQDPLQTEKNKVSSFEFPGRIIDVPMKSVDLLPHNVSATKAVETSEMPAESILSIEDCLSSLFEQAIKWQCDKCTQEAQMVRSSDEDTTTFGDQTEQSDRTTCRNEQFSEPSSLSVECKSSSRQLQASDARSQIIQTLGRITEGRSSGLSYEKNSAACSITNKEPEFDEGIFPTEKQTDLLRTEHSEDVSKQIQIYQDMMKQLEPYSTACQLKDGKNEQKHEDADGIQTYLFNKLPPVLTLHLKRAGTDHNCGLKNCVPVRFKEYLDVGRFMDPRPVMGDTRPRAWDAGESSRDAKTPRLDLLAATALGVDDSGWEQWTEVTGNSDQCSHVPTDNAHKEILGSSLLSDDAGECADCQRGEEPGKCRSVNSPILVCLECGRQSCVDSDNYVPFGHAQDHAKKEQHWVAAMFADPQAGFCFRCGFEVPVYPEQEEMSGEIQAGGGAFGSDGYPDLVSGLLNFGDTWYGHEFRSANVQGYAIRGIRNRENTCYVNAILQCLLMLDKLRGRMLGSDAPLGQLGLALKELFVEASAADAVGSMLDADKFLRSIRVYADKYQAYKMHDSYELLESFCNALHNEENEIETPNRKRGDPTVIDSIFRGELSYTRSCVDCGSSSVVHEHFCELSLPLTAAERSSRSSAVPETSGSLKSQPKNIATQLIPANEKSTSEKIQAVPESGDSHILCSEMKDDVVEETPEPLEVASSNMEDEDPKKHVEDDNYLLHGVAIAHKIKYYMLDYADFSEAQRIWQGKDVTQDPLLTREDKVSCSELIQGIIGAPPKSVSFVPHKLSDVEVEQVIEMTTDYHSPEDTGPPPLVSLLGENGAPMASGSYVDQNNNANPDDLRNQLEVSKQAQENIYIERLTAEDKGNAQSRDVLYDKEVGISDSVPSIEDCLSLFFKEQVVERNCDDCPKVLELSISQSENREQMAASTTNNSACQTEQSVEPNRLSAECKSSGRQPDDSDAKSEIIITAEGTNSRMSYGDIEIECCEGIHQAASSCLPAEKQTNLLSAQQSQNLSTPDQDSMKQVGLDLSACQLGDNQNGEKERSGCSIEKPRITKLPPVLTLHLKRYINDGNVHHKSDAHVSYKEYLDVGQFMDTSSVDKDRSLYHLAGVVEHIGGPSMNAGHYVAYVRARRLGNQQQQIKGSSSWFCADDSNIREVTLEEVLKREAYILFYEKMEG</sequence>
<reference evidence="9" key="1">
    <citation type="submission" date="2020-07" db="EMBL/GenBank/DDBJ databases">
        <title>Genome sequence and genetic diversity analysis of an under-domesticated orphan crop, white fonio (Digitaria exilis).</title>
        <authorList>
            <person name="Bennetzen J.L."/>
            <person name="Chen S."/>
            <person name="Ma X."/>
            <person name="Wang X."/>
            <person name="Yssel A.E.J."/>
            <person name="Chaluvadi S.R."/>
            <person name="Johnson M."/>
            <person name="Gangashetty P."/>
            <person name="Hamidou F."/>
            <person name="Sanogo M.D."/>
            <person name="Zwaenepoel A."/>
            <person name="Wallace J."/>
            <person name="Van De Peer Y."/>
            <person name="Van Deynze A."/>
        </authorList>
    </citation>
    <scope>NUCLEOTIDE SEQUENCE</scope>
    <source>
        <tissue evidence="9">Leaves</tissue>
    </source>
</reference>
<dbReference type="Pfam" id="PF00443">
    <property type="entry name" value="UCH"/>
    <property type="match status" value="2"/>
</dbReference>
<dbReference type="SUPFAM" id="SSF57850">
    <property type="entry name" value="RING/U-box"/>
    <property type="match status" value="2"/>
</dbReference>
<feature type="region of interest" description="Disordered" evidence="6">
    <location>
        <begin position="542"/>
        <end position="567"/>
    </location>
</feature>
<dbReference type="Proteomes" id="UP000636709">
    <property type="component" value="Unassembled WGS sequence"/>
</dbReference>
<dbReference type="InterPro" id="IPR038765">
    <property type="entry name" value="Papain-like_cys_pep_sf"/>
</dbReference>
<feature type="compositionally biased region" description="Basic and acidic residues" evidence="6">
    <location>
        <begin position="7"/>
        <end position="16"/>
    </location>
</feature>
<name>A0A835A7H7_9POAL</name>
<protein>
    <recommendedName>
        <fullName evidence="11">Ubiquitinyl hydrolase 1</fullName>
    </recommendedName>
</protein>
<dbReference type="PANTHER" id="PTHR24006">
    <property type="entry name" value="UBIQUITIN CARBOXYL-TERMINAL HYDROLASE"/>
    <property type="match status" value="1"/>
</dbReference>
<evidence type="ECO:0000259" key="8">
    <source>
        <dbReference type="PROSITE" id="PS50271"/>
    </source>
</evidence>
<evidence type="ECO:0000256" key="3">
    <source>
        <dbReference type="ARBA" id="ARBA00022771"/>
    </source>
</evidence>
<evidence type="ECO:0000256" key="4">
    <source>
        <dbReference type="ARBA" id="ARBA00022833"/>
    </source>
</evidence>
<keyword evidence="10" id="KW-1185">Reference proteome</keyword>
<dbReference type="Pfam" id="PF02148">
    <property type="entry name" value="zf-UBP"/>
    <property type="match status" value="1"/>
</dbReference>
<evidence type="ECO:0000256" key="5">
    <source>
        <dbReference type="PROSITE-ProRule" id="PRU00502"/>
    </source>
</evidence>
<dbReference type="GO" id="GO:0004843">
    <property type="term" value="F:cysteine-type deubiquitinase activity"/>
    <property type="evidence" value="ECO:0007669"/>
    <property type="project" value="InterPro"/>
</dbReference>
<dbReference type="InterPro" id="IPR013083">
    <property type="entry name" value="Znf_RING/FYVE/PHD"/>
</dbReference>
<dbReference type="GO" id="GO:0005634">
    <property type="term" value="C:nucleus"/>
    <property type="evidence" value="ECO:0007669"/>
    <property type="project" value="TreeGrafter"/>
</dbReference>
<dbReference type="SUPFAM" id="SSF54001">
    <property type="entry name" value="Cysteine proteinases"/>
    <property type="match status" value="2"/>
</dbReference>
<dbReference type="InterPro" id="IPR001607">
    <property type="entry name" value="Znf_UBP"/>
</dbReference>
<dbReference type="Gene3D" id="3.90.70.10">
    <property type="entry name" value="Cysteine proteinases"/>
    <property type="match status" value="4"/>
</dbReference>
<evidence type="ECO:0000313" key="9">
    <source>
        <dbReference type="EMBL" id="KAF8646449.1"/>
    </source>
</evidence>
<feature type="compositionally biased region" description="Polar residues" evidence="6">
    <location>
        <begin position="1388"/>
        <end position="1404"/>
    </location>
</feature>
<evidence type="ECO:0000256" key="1">
    <source>
        <dbReference type="ARBA" id="ARBA00009085"/>
    </source>
</evidence>
<dbReference type="InterPro" id="IPR001394">
    <property type="entry name" value="Peptidase_C19_UCH"/>
</dbReference>
<organism evidence="9 10">
    <name type="scientific">Digitaria exilis</name>
    <dbReference type="NCBI Taxonomy" id="1010633"/>
    <lineage>
        <taxon>Eukaryota</taxon>
        <taxon>Viridiplantae</taxon>
        <taxon>Streptophyta</taxon>
        <taxon>Embryophyta</taxon>
        <taxon>Tracheophyta</taxon>
        <taxon>Spermatophyta</taxon>
        <taxon>Magnoliopsida</taxon>
        <taxon>Liliopsida</taxon>
        <taxon>Poales</taxon>
        <taxon>Poaceae</taxon>
        <taxon>PACMAD clade</taxon>
        <taxon>Panicoideae</taxon>
        <taxon>Panicodae</taxon>
        <taxon>Paniceae</taxon>
        <taxon>Anthephorinae</taxon>
        <taxon>Digitaria</taxon>
    </lineage>
</organism>
<dbReference type="OrthoDB" id="2020758at2759"/>
<dbReference type="Gene3D" id="3.30.40.10">
    <property type="entry name" value="Zinc/RING finger domain, C3HC4 (zinc finger)"/>
    <property type="match status" value="2"/>
</dbReference>
<accession>A0A835A7H7</accession>
<keyword evidence="3 5" id="KW-0863">Zinc-finger</keyword>
<gene>
    <name evidence="9" type="ORF">HU200_065839</name>
</gene>
<dbReference type="PROSITE" id="PS50235">
    <property type="entry name" value="USP_3"/>
    <property type="match status" value="1"/>
</dbReference>
<comment type="caution">
    <text evidence="9">The sequence shown here is derived from an EMBL/GenBank/DDBJ whole genome shotgun (WGS) entry which is preliminary data.</text>
</comment>
<evidence type="ECO:0000259" key="7">
    <source>
        <dbReference type="PROSITE" id="PS50235"/>
    </source>
</evidence>
<dbReference type="InterPro" id="IPR028889">
    <property type="entry name" value="USP"/>
</dbReference>
<feature type="region of interest" description="Disordered" evidence="6">
    <location>
        <begin position="1"/>
        <end position="22"/>
    </location>
</feature>
<dbReference type="PANTHER" id="PTHR24006:SF886">
    <property type="entry name" value="UBIQUITIN CARBOXYL-TERMINAL HYDROLASE"/>
    <property type="match status" value="1"/>
</dbReference>
<feature type="region of interest" description="Disordered" evidence="6">
    <location>
        <begin position="1384"/>
        <end position="1426"/>
    </location>
</feature>
<dbReference type="InterPro" id="IPR050164">
    <property type="entry name" value="Peptidase_C19"/>
</dbReference>
<proteinExistence type="inferred from homology"/>
<feature type="domain" description="USP" evidence="7">
    <location>
        <begin position="941"/>
        <end position="1639"/>
    </location>
</feature>
<dbReference type="PROSITE" id="PS00973">
    <property type="entry name" value="USP_2"/>
    <property type="match status" value="1"/>
</dbReference>
<dbReference type="EMBL" id="JACEFO010002896">
    <property type="protein sequence ID" value="KAF8646449.1"/>
    <property type="molecule type" value="Genomic_DNA"/>
</dbReference>